<dbReference type="PANTHER" id="PTHR33064">
    <property type="entry name" value="POL PROTEIN"/>
    <property type="match status" value="1"/>
</dbReference>
<accession>A0A4U5P4N9</accession>
<feature type="domain" description="Reverse transcriptase/retrotransposon-derived protein RNase H-like" evidence="1">
    <location>
        <begin position="344"/>
        <end position="441"/>
    </location>
</feature>
<evidence type="ECO:0000313" key="2">
    <source>
        <dbReference type="EMBL" id="TKR91186.1"/>
    </source>
</evidence>
<dbReference type="Gene3D" id="3.30.70.270">
    <property type="match status" value="1"/>
</dbReference>
<dbReference type="InterPro" id="IPR043502">
    <property type="entry name" value="DNA/RNA_pol_sf"/>
</dbReference>
<sequence length="550" mass="62203">MAARKNGSSYDVAILDAPSTSLPAPIDASSFNPDNDEVESLFSLTDEITPDTIAAVADESSDDEIYELYQAQPTIPPSHPTPLAPVTILTSTYAKPIKAIALFDIGAHITILNPKVLPPYCWVTHKEYFRAADNQVFCTQYKTKKPITIQILPHCSVKTHVLGSPLPGKDLVIGFDVYFKSKFKILPRGIQYKAHFLPYTLTPSLYEMQPSSTDYIALIKAQIIHNSCSNSHQEFLAKCSHPLWKNPQFFIKLPFKLNEDINPTKASHSGMNPEHKMLAQEEYGAYTPGTHIAEELQKFSDGPLTRKQVQQFLGIVQYLRNFIPRVAQMTRPLQLMLKKDADPWTEKQTQAVKKLKTAIQNLPALVIPSTGNRILQTDASDQYWSAVLLEDKDGHRHICGYKSGSFKESETHYHSTFKEILAVKYGIQKFEFHLVAYHFTVIMDCSSFPKMLQFRRKMLPHPQLLRLAEWFSKYTFTVEHIKGTKNLIPDMLTRPPKSQTLLLPLILMASSSNPPPPEQDFPTDDLPPLAQDMVLNHTLNLQAKDKLFSL</sequence>
<protein>
    <recommendedName>
        <fullName evidence="1">Reverse transcriptase/retrotransposon-derived protein RNase H-like domain-containing protein</fullName>
    </recommendedName>
</protein>
<dbReference type="CDD" id="cd09274">
    <property type="entry name" value="RNase_HI_RT_Ty3"/>
    <property type="match status" value="1"/>
</dbReference>
<dbReference type="PANTHER" id="PTHR33064:SF37">
    <property type="entry name" value="RIBONUCLEASE H"/>
    <property type="match status" value="1"/>
</dbReference>
<dbReference type="Pfam" id="PF17919">
    <property type="entry name" value="RT_RNaseH_2"/>
    <property type="match status" value="1"/>
</dbReference>
<dbReference type="AlphaFoldDB" id="A0A4U5P4N9"/>
<evidence type="ECO:0000259" key="1">
    <source>
        <dbReference type="Pfam" id="PF17919"/>
    </source>
</evidence>
<name>A0A4U5P4N9_POPAL</name>
<comment type="caution">
    <text evidence="2">The sequence shown here is derived from an EMBL/GenBank/DDBJ whole genome shotgun (WGS) entry which is preliminary data.</text>
</comment>
<dbReference type="SUPFAM" id="SSF56672">
    <property type="entry name" value="DNA/RNA polymerases"/>
    <property type="match status" value="1"/>
</dbReference>
<dbReference type="InterPro" id="IPR041577">
    <property type="entry name" value="RT_RNaseH_2"/>
</dbReference>
<proteinExistence type="predicted"/>
<dbReference type="EMBL" id="RCHU01000798">
    <property type="protein sequence ID" value="TKR91186.1"/>
    <property type="molecule type" value="Genomic_DNA"/>
</dbReference>
<gene>
    <name evidence="2" type="ORF">D5086_0000225770</name>
</gene>
<organism evidence="2">
    <name type="scientific">Populus alba</name>
    <name type="common">White poplar</name>
    <dbReference type="NCBI Taxonomy" id="43335"/>
    <lineage>
        <taxon>Eukaryota</taxon>
        <taxon>Viridiplantae</taxon>
        <taxon>Streptophyta</taxon>
        <taxon>Embryophyta</taxon>
        <taxon>Tracheophyta</taxon>
        <taxon>Spermatophyta</taxon>
        <taxon>Magnoliopsida</taxon>
        <taxon>eudicotyledons</taxon>
        <taxon>Gunneridae</taxon>
        <taxon>Pentapetalae</taxon>
        <taxon>rosids</taxon>
        <taxon>fabids</taxon>
        <taxon>Malpighiales</taxon>
        <taxon>Salicaceae</taxon>
        <taxon>Saliceae</taxon>
        <taxon>Populus</taxon>
    </lineage>
</organism>
<dbReference type="InterPro" id="IPR051320">
    <property type="entry name" value="Viral_Replic_Matur_Polypro"/>
</dbReference>
<dbReference type="InterPro" id="IPR043128">
    <property type="entry name" value="Rev_trsase/Diguanyl_cyclase"/>
</dbReference>
<reference evidence="2" key="1">
    <citation type="submission" date="2018-10" db="EMBL/GenBank/DDBJ databases">
        <title>Population genomic analysis revealed the cold adaptation of white poplar.</title>
        <authorList>
            <person name="Liu Y.-J."/>
        </authorList>
    </citation>
    <scope>NUCLEOTIDE SEQUENCE [LARGE SCALE GENOMIC DNA]</scope>
    <source>
        <strain evidence="2">PAL-ZL1</strain>
    </source>
</reference>